<feature type="region of interest" description="Disordered" evidence="19">
    <location>
        <begin position="1380"/>
        <end position="1415"/>
    </location>
</feature>
<comment type="catalytic activity">
    <reaction evidence="16 18">
        <text>L-tyrosyl-[protein] + ATP = O-phospho-L-tyrosyl-[protein] + ADP + H(+)</text>
        <dbReference type="Rhea" id="RHEA:10596"/>
        <dbReference type="Rhea" id="RHEA-COMP:10136"/>
        <dbReference type="Rhea" id="RHEA-COMP:20101"/>
        <dbReference type="ChEBI" id="CHEBI:15378"/>
        <dbReference type="ChEBI" id="CHEBI:30616"/>
        <dbReference type="ChEBI" id="CHEBI:46858"/>
        <dbReference type="ChEBI" id="CHEBI:61978"/>
        <dbReference type="ChEBI" id="CHEBI:456216"/>
        <dbReference type="EC" id="2.7.10.1"/>
    </reaction>
</comment>
<sequence>MTAKSGFRQCTVAICQNVACQLSAPHASWIGTHNITLNWESLNQSDVVYMLQWTGPSLSGIWAQAENITESTYTVKQLEPFTYYKFRVWALIAETHACSPASPWYQTKPFGLPSSPSIESIESVSGESVEIRWSLPEKPGGPILGFNLDLTSNKHVVSVATRGNVFFNIFYPTFHNTTYRVSVAAVNEEGEGSITEASITTPAQVEQNGGRWVFASRWNSLRMREEDADFFTTAQCLSDSLIESNITGVAVHYSSNRIYFSEGSRIWMKGAGNLTDFSDLKLLHSAPLEVTALTVDWLYERIYYVSSGRVYYCGLDDCSFPVDINLNLSSDAINIIADPYNGWLFLLLRSGIYRSPLPDISSQQHEIIHIVKSPSVSNFVVSFPNKRLVYHDKSDQTLNATSVDGLFPITLYTNINFEANSIAYADDFFMLTNGYALYRQVGQSQVATFNEFPMDCDVFHGQNDGFGNLCYFSASAQPYPVPRKPRQLQVLFGSDKANVYWDKPENMIEASPSAWQNWTYAINCSVNGLVVMNFSGVTGTHATVPDLQSSQQYSVTLRACSPGGCSKSVVYEGTTLQPADEPPFIAAASDDDIWKQDLDSMEFVEQMVSYIGDVKDMDWYSSTIYWTNSSGHINWIDLSTQSLSVMTMPSPLNAEVLAFDWLGQCLYWSCNTNQICRGVISGHGAEIFHQAEQRILSLVIDSLNAAIYWTTETSVESCRLDGEDYQLLDKLSVFSGKEVAGITLNVIEGNLYWLVQDGSLINLYRVNVNGDRMQKSKAVEFAKWTTSQITDHQVGYYSGRLIWLDENKQLRIQELKQNTSVLMSSSKTPTAFSVVQAMLKPLPDGFVSPPVVIPPAVSKIVLKGNDTFFQISWEPSSIDYGTVLYCVVSKELWKNVEELQNYPARYCHPVNTFSETVINVTRFKPGTKLNITITPFSYWGKGKSTQTTLITPDTALDTDMTLIIVIVSVVACITLIILILAAVIWHRRHKKIDHGVVTQTAVHAQPDVELEYIRGLVGLANACYAISNVPAQGEIESLPVFPRDCLKLQSLLGSGAFGEVYEGITVGSKITEVVPGTRVAVKTLHKDASDYEKTEFLKEAYLMSQFNHPNILRLIGVCLLNEPHYLILELMEGGDLRSYLRGARPTTNRKELLNIVSLLDISLDAATGCAYLERTHFVHRDIAARNCLVSVRGYTDPERVVKIGDFGLARDVYKNDYYRKKGEGLLPVRWMSPESLTDGIFNKYSDVWAFGVLLWEIMTLGKLPYPTYTNHEVLTHISTGARLPSPAGCPKRLYNLMMSCWNQEPTERPNFQHLEKTLSKMRDYEVDKIANQNGAAGHVNQAYQEDEEEVCTGVDEDENMETGLSPVLSSEGLNYLMFRAESPDSGTDSSTPTEDRGRERTESWNTARSMDEGNKLQFPSLPAAKEEQLDWAYPMRREMQEILPGLFLGPYSAAMKSKLSMLEKQGITHIVCVRQDIEANFIKPNFPHKFRYLVLDIADNPVENIIRYFPTTKEFIDGCLETGGKVLVHGNAGISRSAALVIAYLMETFGVKYRDAFSHVQERRFCINPNVGFVHQLQEYEAIYLAKLTIKMMSPIQLGRSFSIQAGMPGSLKRTLEEDEDFGSMQVTAAQNG</sequence>
<keyword evidence="15" id="KW-0325">Glycoprotein</keyword>
<evidence type="ECO:0000256" key="4">
    <source>
        <dbReference type="ARBA" id="ARBA00022679"/>
    </source>
</evidence>
<organism evidence="25 26">
    <name type="scientific">Cirrhinus molitorella</name>
    <name type="common">mud carp</name>
    <dbReference type="NCBI Taxonomy" id="172907"/>
    <lineage>
        <taxon>Eukaryota</taxon>
        <taxon>Metazoa</taxon>
        <taxon>Chordata</taxon>
        <taxon>Craniata</taxon>
        <taxon>Vertebrata</taxon>
        <taxon>Euteleostomi</taxon>
        <taxon>Actinopterygii</taxon>
        <taxon>Neopterygii</taxon>
        <taxon>Teleostei</taxon>
        <taxon>Ostariophysi</taxon>
        <taxon>Cypriniformes</taxon>
        <taxon>Cyprinidae</taxon>
        <taxon>Labeoninae</taxon>
        <taxon>Labeonini</taxon>
        <taxon>Cirrhinus</taxon>
    </lineage>
</organism>
<keyword evidence="10" id="KW-0378">Hydrolase</keyword>
<evidence type="ECO:0000256" key="12">
    <source>
        <dbReference type="ARBA" id="ARBA00023136"/>
    </source>
</evidence>
<keyword evidence="12 20" id="KW-0472">Membrane</keyword>
<evidence type="ECO:0000256" key="18">
    <source>
        <dbReference type="RuleBase" id="RU000312"/>
    </source>
</evidence>
<protein>
    <recommendedName>
        <fullName evidence="18">Tyrosine-protein kinase receptor</fullName>
        <ecNumber evidence="18">2.7.10.1</ecNumber>
    </recommendedName>
</protein>
<dbReference type="EMBL" id="JAYMGO010000017">
    <property type="protein sequence ID" value="KAL1257631.1"/>
    <property type="molecule type" value="Genomic_DNA"/>
</dbReference>
<dbReference type="InterPro" id="IPR017441">
    <property type="entry name" value="Protein_kinase_ATP_BS"/>
</dbReference>
<keyword evidence="7 17" id="KW-0547">Nucleotide-binding</keyword>
<evidence type="ECO:0000256" key="16">
    <source>
        <dbReference type="ARBA" id="ARBA00051243"/>
    </source>
</evidence>
<feature type="domain" description="Fibronectin type-III" evidence="24">
    <location>
        <begin position="112"/>
        <end position="205"/>
    </location>
</feature>
<keyword evidence="26" id="KW-1185">Reference proteome</keyword>
<dbReference type="CDD" id="cd00063">
    <property type="entry name" value="FN3"/>
    <property type="match status" value="4"/>
</dbReference>
<keyword evidence="5 18" id="KW-0812">Transmembrane</keyword>
<gene>
    <name evidence="25" type="ORF">QQF64_010875</name>
</gene>
<evidence type="ECO:0000313" key="25">
    <source>
        <dbReference type="EMBL" id="KAL1257631.1"/>
    </source>
</evidence>
<keyword evidence="14 18" id="KW-0675">Receptor</keyword>
<dbReference type="InterPro" id="IPR036116">
    <property type="entry name" value="FN3_sf"/>
</dbReference>
<evidence type="ECO:0000256" key="3">
    <source>
        <dbReference type="ARBA" id="ARBA00022553"/>
    </source>
</evidence>
<comment type="subcellular location">
    <subcellularLocation>
        <location evidence="1">Endomembrane system</location>
    </subcellularLocation>
    <subcellularLocation>
        <location evidence="2">Membrane</location>
        <topology evidence="2">Single-pass type I membrane protein</topology>
    </subcellularLocation>
</comment>
<dbReference type="InterPro" id="IPR020635">
    <property type="entry name" value="Tyr_kinase_cat_dom"/>
</dbReference>
<dbReference type="InterPro" id="IPR050122">
    <property type="entry name" value="RTK"/>
</dbReference>
<dbReference type="SMART" id="SM00195">
    <property type="entry name" value="DSPc"/>
    <property type="match status" value="1"/>
</dbReference>
<keyword evidence="4" id="KW-0808">Transferase</keyword>
<dbReference type="InterPro" id="IPR001245">
    <property type="entry name" value="Ser-Thr/Tyr_kinase_cat_dom"/>
</dbReference>
<dbReference type="PROSITE" id="PS50853">
    <property type="entry name" value="FN3"/>
    <property type="match status" value="4"/>
</dbReference>
<dbReference type="SMART" id="SM00219">
    <property type="entry name" value="TyrKc"/>
    <property type="match status" value="1"/>
</dbReference>
<dbReference type="PROSITE" id="PS00239">
    <property type="entry name" value="RECEPTOR_TYR_KIN_II"/>
    <property type="match status" value="1"/>
</dbReference>
<evidence type="ECO:0000256" key="5">
    <source>
        <dbReference type="ARBA" id="ARBA00022692"/>
    </source>
</evidence>
<evidence type="ECO:0000256" key="9">
    <source>
        <dbReference type="ARBA" id="ARBA00022840"/>
    </source>
</evidence>
<dbReference type="EC" id="2.7.10.1" evidence="18"/>
<evidence type="ECO:0000256" key="15">
    <source>
        <dbReference type="ARBA" id="ARBA00023180"/>
    </source>
</evidence>
<comment type="similarity">
    <text evidence="18">Belongs to the protein kinase superfamily. Tyr protein kinase family. Insulin receptor subfamily.</text>
</comment>
<feature type="compositionally biased region" description="Basic and acidic residues" evidence="19">
    <location>
        <begin position="1393"/>
        <end position="1402"/>
    </location>
</feature>
<accession>A0ABR3LXN0</accession>
<dbReference type="CDD" id="cd14522">
    <property type="entry name" value="DSP_STYX"/>
    <property type="match status" value="1"/>
</dbReference>
<evidence type="ECO:0000256" key="19">
    <source>
        <dbReference type="SAM" id="MobiDB-lite"/>
    </source>
</evidence>
<evidence type="ECO:0000256" key="6">
    <source>
        <dbReference type="ARBA" id="ARBA00022737"/>
    </source>
</evidence>
<dbReference type="PROSITE" id="PS50011">
    <property type="entry name" value="PROTEIN_KINASE_DOM"/>
    <property type="match status" value="1"/>
</dbReference>
<dbReference type="InterPro" id="IPR013783">
    <property type="entry name" value="Ig-like_fold"/>
</dbReference>
<evidence type="ECO:0000313" key="26">
    <source>
        <dbReference type="Proteomes" id="UP001558613"/>
    </source>
</evidence>
<dbReference type="InterPro" id="IPR029021">
    <property type="entry name" value="Prot-tyrosine_phosphatase-like"/>
</dbReference>
<dbReference type="InterPro" id="IPR000387">
    <property type="entry name" value="Tyr_Pase_dom"/>
</dbReference>
<keyword evidence="3 18" id="KW-0597">Phosphoprotein</keyword>
<dbReference type="PROSITE" id="PS00109">
    <property type="entry name" value="PROTEIN_KINASE_TYR"/>
    <property type="match status" value="1"/>
</dbReference>
<evidence type="ECO:0000259" key="24">
    <source>
        <dbReference type="PROSITE" id="PS50853"/>
    </source>
</evidence>
<feature type="domain" description="Fibronectin type-III" evidence="24">
    <location>
        <begin position="21"/>
        <end position="110"/>
    </location>
</feature>
<feature type="domain" description="Fibronectin type-III" evidence="24">
    <location>
        <begin position="481"/>
        <end position="579"/>
    </location>
</feature>
<dbReference type="SUPFAM" id="SSF63825">
    <property type="entry name" value="YWTD domain"/>
    <property type="match status" value="2"/>
</dbReference>
<keyword evidence="9 17" id="KW-0067">ATP-binding</keyword>
<dbReference type="InterPro" id="IPR002011">
    <property type="entry name" value="Tyr_kinase_rcpt_2_CS"/>
</dbReference>
<feature type="domain" description="Tyrosine specific protein phosphatases" evidence="23">
    <location>
        <begin position="1506"/>
        <end position="1564"/>
    </location>
</feature>
<dbReference type="Gene3D" id="3.90.190.10">
    <property type="entry name" value="Protein tyrosine phosphatase superfamily"/>
    <property type="match status" value="1"/>
</dbReference>
<feature type="domain" description="Tyrosine-protein phosphatase" evidence="22">
    <location>
        <begin position="1438"/>
        <end position="1586"/>
    </location>
</feature>
<dbReference type="InterPro" id="IPR000340">
    <property type="entry name" value="Dual-sp_phosphatase_cat-dom"/>
</dbReference>
<feature type="binding site" evidence="17">
    <location>
        <position position="1082"/>
    </location>
    <ligand>
        <name>ATP</name>
        <dbReference type="ChEBI" id="CHEBI:30616"/>
    </ligand>
</feature>
<feature type="domain" description="Protein kinase" evidence="21">
    <location>
        <begin position="1046"/>
        <end position="1318"/>
    </location>
</feature>
<evidence type="ECO:0000256" key="2">
    <source>
        <dbReference type="ARBA" id="ARBA00004479"/>
    </source>
</evidence>
<keyword evidence="13" id="KW-0829">Tyrosine-protein kinase</keyword>
<evidence type="ECO:0000256" key="20">
    <source>
        <dbReference type="SAM" id="Phobius"/>
    </source>
</evidence>
<dbReference type="SUPFAM" id="SSF56112">
    <property type="entry name" value="Protein kinase-like (PK-like)"/>
    <property type="match status" value="1"/>
</dbReference>
<evidence type="ECO:0000256" key="8">
    <source>
        <dbReference type="ARBA" id="ARBA00022777"/>
    </source>
</evidence>
<feature type="transmembrane region" description="Helical" evidence="20">
    <location>
        <begin position="960"/>
        <end position="985"/>
    </location>
</feature>
<dbReference type="Gene3D" id="2.120.10.30">
    <property type="entry name" value="TolB, C-terminal domain"/>
    <property type="match status" value="2"/>
</dbReference>
<dbReference type="PROSITE" id="PS50054">
    <property type="entry name" value="TYR_PHOSPHATASE_DUAL"/>
    <property type="match status" value="1"/>
</dbReference>
<keyword evidence="10" id="KW-0904">Protein phosphatase</keyword>
<dbReference type="PANTHER" id="PTHR24416:SF527">
    <property type="entry name" value="PROTO-ONCOGENE TYROSINE-PROTEIN KINASE ROS"/>
    <property type="match status" value="1"/>
</dbReference>
<dbReference type="SUPFAM" id="SSF52799">
    <property type="entry name" value="(Phosphotyrosine protein) phosphatases II"/>
    <property type="match status" value="1"/>
</dbReference>
<evidence type="ECO:0000259" key="22">
    <source>
        <dbReference type="PROSITE" id="PS50054"/>
    </source>
</evidence>
<dbReference type="InterPro" id="IPR020422">
    <property type="entry name" value="TYR_PHOSPHATASE_DUAL_dom"/>
</dbReference>
<name>A0ABR3LXN0_9TELE</name>
<feature type="compositionally biased region" description="Low complexity" evidence="19">
    <location>
        <begin position="1383"/>
        <end position="1392"/>
    </location>
</feature>
<keyword evidence="8" id="KW-0418">Kinase</keyword>
<dbReference type="SUPFAM" id="SSF49265">
    <property type="entry name" value="Fibronectin type III"/>
    <property type="match status" value="2"/>
</dbReference>
<evidence type="ECO:0000259" key="23">
    <source>
        <dbReference type="PROSITE" id="PS50056"/>
    </source>
</evidence>
<dbReference type="PROSITE" id="PS50056">
    <property type="entry name" value="TYR_PHOSPHATASE_2"/>
    <property type="match status" value="1"/>
</dbReference>
<dbReference type="Pfam" id="PF00782">
    <property type="entry name" value="DSPc"/>
    <property type="match status" value="1"/>
</dbReference>
<dbReference type="Proteomes" id="UP001558613">
    <property type="component" value="Unassembled WGS sequence"/>
</dbReference>
<feature type="domain" description="Fibronectin type-III" evidence="24">
    <location>
        <begin position="854"/>
        <end position="957"/>
    </location>
</feature>
<keyword evidence="11 20" id="KW-1133">Transmembrane helix</keyword>
<proteinExistence type="inferred from homology"/>
<evidence type="ECO:0000259" key="21">
    <source>
        <dbReference type="PROSITE" id="PS50011"/>
    </source>
</evidence>
<dbReference type="PROSITE" id="PS00107">
    <property type="entry name" value="PROTEIN_KINASE_ATP"/>
    <property type="match status" value="1"/>
</dbReference>
<comment type="caution">
    <text evidence="25">The sequence shown here is derived from an EMBL/GenBank/DDBJ whole genome shotgun (WGS) entry which is preliminary data.</text>
</comment>
<dbReference type="PRINTS" id="PR00109">
    <property type="entry name" value="TYRKINASE"/>
</dbReference>
<dbReference type="Pfam" id="PF07714">
    <property type="entry name" value="PK_Tyr_Ser-Thr"/>
    <property type="match status" value="1"/>
</dbReference>
<dbReference type="InterPro" id="IPR008266">
    <property type="entry name" value="Tyr_kinase_AS"/>
</dbReference>
<evidence type="ECO:0000256" key="17">
    <source>
        <dbReference type="PROSITE-ProRule" id="PRU10141"/>
    </source>
</evidence>
<dbReference type="InterPro" id="IPR011042">
    <property type="entry name" value="6-blade_b-propeller_TolB-like"/>
</dbReference>
<dbReference type="PANTHER" id="PTHR24416">
    <property type="entry name" value="TYROSINE-PROTEIN KINASE RECEPTOR"/>
    <property type="match status" value="1"/>
</dbReference>
<dbReference type="Gene3D" id="1.10.510.10">
    <property type="entry name" value="Transferase(Phosphotransferase) domain 1"/>
    <property type="match status" value="1"/>
</dbReference>
<evidence type="ECO:0000256" key="13">
    <source>
        <dbReference type="ARBA" id="ARBA00023137"/>
    </source>
</evidence>
<evidence type="ECO:0000256" key="14">
    <source>
        <dbReference type="ARBA" id="ARBA00023170"/>
    </source>
</evidence>
<reference evidence="25 26" key="1">
    <citation type="submission" date="2023-09" db="EMBL/GenBank/DDBJ databases">
        <authorList>
            <person name="Wang M."/>
        </authorList>
    </citation>
    <scope>NUCLEOTIDE SEQUENCE [LARGE SCALE GENOMIC DNA]</scope>
    <source>
        <strain evidence="25">GT-2023</strain>
        <tissue evidence="25">Liver</tissue>
    </source>
</reference>
<evidence type="ECO:0000256" key="10">
    <source>
        <dbReference type="ARBA" id="ARBA00022912"/>
    </source>
</evidence>
<dbReference type="InterPro" id="IPR003961">
    <property type="entry name" value="FN3_dom"/>
</dbReference>
<dbReference type="Gene3D" id="3.30.200.20">
    <property type="entry name" value="Phosphorylase Kinase, domain 1"/>
    <property type="match status" value="1"/>
</dbReference>
<keyword evidence="6" id="KW-0677">Repeat</keyword>
<dbReference type="Gene3D" id="2.60.40.10">
    <property type="entry name" value="Immunoglobulins"/>
    <property type="match status" value="3"/>
</dbReference>
<evidence type="ECO:0000256" key="11">
    <source>
        <dbReference type="ARBA" id="ARBA00022989"/>
    </source>
</evidence>
<evidence type="ECO:0000256" key="7">
    <source>
        <dbReference type="ARBA" id="ARBA00022741"/>
    </source>
</evidence>
<evidence type="ECO:0000256" key="1">
    <source>
        <dbReference type="ARBA" id="ARBA00004308"/>
    </source>
</evidence>
<dbReference type="InterPro" id="IPR000719">
    <property type="entry name" value="Prot_kinase_dom"/>
</dbReference>
<dbReference type="SMART" id="SM00060">
    <property type="entry name" value="FN3"/>
    <property type="match status" value="4"/>
</dbReference>
<dbReference type="Pfam" id="PF00041">
    <property type="entry name" value="fn3"/>
    <property type="match status" value="1"/>
</dbReference>
<dbReference type="InterPro" id="IPR011009">
    <property type="entry name" value="Kinase-like_dom_sf"/>
</dbReference>